<protein>
    <submittedName>
        <fullName evidence="1">Uncharacterized protein</fullName>
    </submittedName>
</protein>
<dbReference type="EMBL" id="JAIWYP010000002">
    <property type="protein sequence ID" value="KAH3863415.1"/>
    <property type="molecule type" value="Genomic_DNA"/>
</dbReference>
<gene>
    <name evidence="1" type="ORF">DPMN_026403</name>
</gene>
<keyword evidence="2" id="KW-1185">Reference proteome</keyword>
<reference evidence="1" key="2">
    <citation type="submission" date="2020-11" db="EMBL/GenBank/DDBJ databases">
        <authorList>
            <person name="McCartney M.A."/>
            <person name="Auch B."/>
            <person name="Kono T."/>
            <person name="Mallez S."/>
            <person name="Becker A."/>
            <person name="Gohl D.M."/>
            <person name="Silverstein K.A.T."/>
            <person name="Koren S."/>
            <person name="Bechman K.B."/>
            <person name="Herman A."/>
            <person name="Abrahante J.E."/>
            <person name="Garbe J."/>
        </authorList>
    </citation>
    <scope>NUCLEOTIDE SEQUENCE</scope>
    <source>
        <strain evidence="1">Duluth1</strain>
        <tissue evidence="1">Whole animal</tissue>
    </source>
</reference>
<dbReference type="AlphaFoldDB" id="A0A9D4REI9"/>
<proteinExistence type="predicted"/>
<evidence type="ECO:0000313" key="1">
    <source>
        <dbReference type="EMBL" id="KAH3863415.1"/>
    </source>
</evidence>
<reference evidence="1" key="1">
    <citation type="journal article" date="2019" name="bioRxiv">
        <title>The Genome of the Zebra Mussel, Dreissena polymorpha: A Resource for Invasive Species Research.</title>
        <authorList>
            <person name="McCartney M.A."/>
            <person name="Auch B."/>
            <person name="Kono T."/>
            <person name="Mallez S."/>
            <person name="Zhang Y."/>
            <person name="Obille A."/>
            <person name="Becker A."/>
            <person name="Abrahante J.E."/>
            <person name="Garbe J."/>
            <person name="Badalamenti J.P."/>
            <person name="Herman A."/>
            <person name="Mangelson H."/>
            <person name="Liachko I."/>
            <person name="Sullivan S."/>
            <person name="Sone E.D."/>
            <person name="Koren S."/>
            <person name="Silverstein K.A.T."/>
            <person name="Beckman K.B."/>
            <person name="Gohl D.M."/>
        </authorList>
    </citation>
    <scope>NUCLEOTIDE SEQUENCE</scope>
    <source>
        <strain evidence="1">Duluth1</strain>
        <tissue evidence="1">Whole animal</tissue>
    </source>
</reference>
<name>A0A9D4REI9_DREPO</name>
<evidence type="ECO:0000313" key="2">
    <source>
        <dbReference type="Proteomes" id="UP000828390"/>
    </source>
</evidence>
<accession>A0A9D4REI9</accession>
<organism evidence="1 2">
    <name type="scientific">Dreissena polymorpha</name>
    <name type="common">Zebra mussel</name>
    <name type="synonym">Mytilus polymorpha</name>
    <dbReference type="NCBI Taxonomy" id="45954"/>
    <lineage>
        <taxon>Eukaryota</taxon>
        <taxon>Metazoa</taxon>
        <taxon>Spiralia</taxon>
        <taxon>Lophotrochozoa</taxon>
        <taxon>Mollusca</taxon>
        <taxon>Bivalvia</taxon>
        <taxon>Autobranchia</taxon>
        <taxon>Heteroconchia</taxon>
        <taxon>Euheterodonta</taxon>
        <taxon>Imparidentia</taxon>
        <taxon>Neoheterodontei</taxon>
        <taxon>Myida</taxon>
        <taxon>Dreissenoidea</taxon>
        <taxon>Dreissenidae</taxon>
        <taxon>Dreissena</taxon>
    </lineage>
</organism>
<comment type="caution">
    <text evidence="1">The sequence shown here is derived from an EMBL/GenBank/DDBJ whole genome shotgun (WGS) entry which is preliminary data.</text>
</comment>
<dbReference type="Proteomes" id="UP000828390">
    <property type="component" value="Unassembled WGS sequence"/>
</dbReference>
<sequence>MKCIKNITSRVRYQGLLSGQLPVRQCTRKAERARSYSTTYISTVSFQSWKKVGMECAYMP</sequence>